<dbReference type="PIRSF" id="PIRSF000110">
    <property type="entry name" value="G6PD"/>
    <property type="match status" value="1"/>
</dbReference>
<dbReference type="GO" id="GO:0009051">
    <property type="term" value="P:pentose-phosphate shunt, oxidative branch"/>
    <property type="evidence" value="ECO:0007669"/>
    <property type="project" value="TreeGrafter"/>
</dbReference>
<dbReference type="GO" id="GO:0006006">
    <property type="term" value="P:glucose metabolic process"/>
    <property type="evidence" value="ECO:0007669"/>
    <property type="project" value="UniProtKB-KW"/>
</dbReference>
<dbReference type="InterPro" id="IPR036291">
    <property type="entry name" value="NAD(P)-bd_dom_sf"/>
</dbReference>
<comment type="function">
    <text evidence="7">Catalyzes the oxidation of glucose 6-phosphate to 6-phosphogluconolactone.</text>
</comment>
<feature type="domain" description="Glucose-6-phosphate dehydrogenase NAD-binding" evidence="9">
    <location>
        <begin position="14"/>
        <end position="190"/>
    </location>
</feature>
<dbReference type="GO" id="GO:0004345">
    <property type="term" value="F:glucose-6-phosphate dehydrogenase activity"/>
    <property type="evidence" value="ECO:0007669"/>
    <property type="project" value="UniProtKB-UniRule"/>
</dbReference>
<dbReference type="Gene3D" id="3.30.360.10">
    <property type="entry name" value="Dihydrodipicolinate Reductase, domain 2"/>
    <property type="match status" value="1"/>
</dbReference>
<dbReference type="InterPro" id="IPR001282">
    <property type="entry name" value="G6P_DH"/>
</dbReference>
<dbReference type="PANTHER" id="PTHR23429">
    <property type="entry name" value="GLUCOSE-6-PHOSPHATE 1-DEHYDROGENASE G6PD"/>
    <property type="match status" value="1"/>
</dbReference>
<dbReference type="HAMAP" id="MF_00966">
    <property type="entry name" value="G6PD"/>
    <property type="match status" value="1"/>
</dbReference>
<feature type="domain" description="Glucose-6-phosphate dehydrogenase C-terminal" evidence="10">
    <location>
        <begin position="193"/>
        <end position="461"/>
    </location>
</feature>
<dbReference type="GO" id="GO:0005829">
    <property type="term" value="C:cytosol"/>
    <property type="evidence" value="ECO:0007669"/>
    <property type="project" value="TreeGrafter"/>
</dbReference>
<evidence type="ECO:0000256" key="4">
    <source>
        <dbReference type="ARBA" id="ARBA00022857"/>
    </source>
</evidence>
<accession>A0A6P2CIN3</accession>
<feature type="binding site" evidence="7">
    <location>
        <position position="181"/>
    </location>
    <ligand>
        <name>substrate</name>
    </ligand>
</feature>
<evidence type="ECO:0000259" key="9">
    <source>
        <dbReference type="Pfam" id="PF00479"/>
    </source>
</evidence>
<keyword evidence="4 7" id="KW-0521">NADP</keyword>
<dbReference type="Proteomes" id="UP000471120">
    <property type="component" value="Unassembled WGS sequence"/>
</dbReference>
<dbReference type="SUPFAM" id="SSF51735">
    <property type="entry name" value="NAD(P)-binding Rossmann-fold domains"/>
    <property type="match status" value="1"/>
</dbReference>
<dbReference type="SUPFAM" id="SSF55347">
    <property type="entry name" value="Glyceraldehyde-3-phosphate dehydrogenase-like, C-terminal domain"/>
    <property type="match status" value="1"/>
</dbReference>
<dbReference type="EC" id="1.1.1.49" evidence="7"/>
<evidence type="ECO:0000256" key="2">
    <source>
        <dbReference type="ARBA" id="ARBA00009975"/>
    </source>
</evidence>
<dbReference type="InterPro" id="IPR022674">
    <property type="entry name" value="G6P_DH_NAD-bd"/>
</dbReference>
<evidence type="ECO:0000313" key="12">
    <source>
        <dbReference type="Proteomes" id="UP000471120"/>
    </source>
</evidence>
<dbReference type="Gene3D" id="3.40.50.720">
    <property type="entry name" value="NAD(P)-binding Rossmann-like Domain"/>
    <property type="match status" value="1"/>
</dbReference>
<feature type="compositionally biased region" description="Low complexity" evidence="8">
    <location>
        <begin position="448"/>
        <end position="465"/>
    </location>
</feature>
<dbReference type="PROSITE" id="PS00069">
    <property type="entry name" value="G6P_DEHYDROGENASE"/>
    <property type="match status" value="1"/>
</dbReference>
<feature type="binding site" evidence="7">
    <location>
        <position position="219"/>
    </location>
    <ligand>
        <name>substrate</name>
    </ligand>
</feature>
<dbReference type="UniPathway" id="UPA00115">
    <property type="reaction ID" value="UER00408"/>
</dbReference>
<proteinExistence type="inferred from homology"/>
<comment type="catalytic activity">
    <reaction evidence="7">
        <text>D-glucose 6-phosphate + NADP(+) = 6-phospho-D-glucono-1,5-lactone + NADPH + H(+)</text>
        <dbReference type="Rhea" id="RHEA:15841"/>
        <dbReference type="ChEBI" id="CHEBI:15378"/>
        <dbReference type="ChEBI" id="CHEBI:57783"/>
        <dbReference type="ChEBI" id="CHEBI:57955"/>
        <dbReference type="ChEBI" id="CHEBI:58349"/>
        <dbReference type="ChEBI" id="CHEBI:61548"/>
        <dbReference type="EC" id="1.1.1.49"/>
    </reaction>
</comment>
<comment type="caution">
    <text evidence="7">Lacks conserved residue(s) required for the propagation of feature annotation.</text>
</comment>
<name>A0A6P2CIN3_9NOCA</name>
<feature type="binding site" evidence="7">
    <location>
        <position position="151"/>
    </location>
    <ligand>
        <name>NADP(+)</name>
        <dbReference type="ChEBI" id="CHEBI:58349"/>
    </ligand>
</feature>
<evidence type="ECO:0000256" key="8">
    <source>
        <dbReference type="SAM" id="MobiDB-lite"/>
    </source>
</evidence>
<dbReference type="InterPro" id="IPR019796">
    <property type="entry name" value="G6P_DH_AS"/>
</dbReference>
<evidence type="ECO:0000259" key="10">
    <source>
        <dbReference type="Pfam" id="PF02781"/>
    </source>
</evidence>
<sequence length="474" mass="51316">MSDSRGQVPTTIFVLFGATGDLAARMVLPAFYQLYSAGLLPEHWALVGNGRHAMSDDEFREHVRDAIAEHDSAPGDDAWGGFARHVRFAGDGFTADDPGRLLDVLAEVRSAVGEGAQLVHYLALPPTTFVDYTKALGAHDLARDARAVYEKPFGTSRESFEELDAAVHDVFDERQVYRIDHFLGKENTQNLHVLRFANGLFEGVWNNRHVAQVQISVPETLGIANRAQFYDATGSVLDMLVTHLFQVAAEIADEPPPTLGADDVQSARESVIAAFRPLDPGEVVLGQFDGYRDTPGVADDSTTDTFVAARLWVDTDRWRGVPFLLRTGKRLATSEQLVSLVFRPPEDGPIPQSLPDGTVLSFDLSGHGTIHLTTTVKEPGPGTKLTLGHMSLPLDSVADASPLAPYARLLHDVLDGDRSLFTRPDGLAHVWEVAAPLLDDPPTPQPYAPGSSGPAAADDLPGDAGWITMQRPPA</sequence>
<feature type="region of interest" description="Disordered" evidence="8">
    <location>
        <begin position="440"/>
        <end position="474"/>
    </location>
</feature>
<keyword evidence="6 7" id="KW-0119">Carbohydrate metabolism</keyword>
<gene>
    <name evidence="7" type="primary">zwf</name>
    <name evidence="11" type="ORF">DW322_20920</name>
</gene>
<feature type="binding site" evidence="7">
    <location>
        <position position="185"/>
    </location>
    <ligand>
        <name>substrate</name>
    </ligand>
</feature>
<comment type="pathway">
    <text evidence="1 7">Carbohydrate degradation; pentose phosphate pathway; D-ribulose 5-phosphate from D-glucose 6-phosphate (oxidative stage): step 1/3.</text>
</comment>
<dbReference type="PRINTS" id="PR00079">
    <property type="entry name" value="G6PDHDRGNASE"/>
</dbReference>
<comment type="caution">
    <text evidence="11">The sequence shown here is derived from an EMBL/GenBank/DDBJ whole genome shotgun (WGS) entry which is preliminary data.</text>
</comment>
<keyword evidence="3 7" id="KW-0313">Glucose metabolism</keyword>
<evidence type="ECO:0000256" key="6">
    <source>
        <dbReference type="ARBA" id="ARBA00023277"/>
    </source>
</evidence>
<feature type="active site" description="Proton acceptor" evidence="7">
    <location>
        <position position="243"/>
    </location>
</feature>
<evidence type="ECO:0000313" key="11">
    <source>
        <dbReference type="EMBL" id="TXG92183.1"/>
    </source>
</evidence>
<dbReference type="AlphaFoldDB" id="A0A6P2CIN3"/>
<evidence type="ECO:0000256" key="7">
    <source>
        <dbReference type="HAMAP-Rule" id="MF_00966"/>
    </source>
</evidence>
<dbReference type="PANTHER" id="PTHR23429:SF0">
    <property type="entry name" value="GLUCOSE-6-PHOSPHATE 1-DEHYDROGENASE"/>
    <property type="match status" value="1"/>
</dbReference>
<organism evidence="11 12">
    <name type="scientific">Rhodococcus rhodnii</name>
    <dbReference type="NCBI Taxonomy" id="38312"/>
    <lineage>
        <taxon>Bacteria</taxon>
        <taxon>Bacillati</taxon>
        <taxon>Actinomycetota</taxon>
        <taxon>Actinomycetes</taxon>
        <taxon>Mycobacteriales</taxon>
        <taxon>Nocardiaceae</taxon>
        <taxon>Rhodococcus</taxon>
    </lineage>
</organism>
<evidence type="ECO:0000256" key="5">
    <source>
        <dbReference type="ARBA" id="ARBA00023002"/>
    </source>
</evidence>
<dbReference type="EMBL" id="QRCM01000001">
    <property type="protein sequence ID" value="TXG92183.1"/>
    <property type="molecule type" value="Genomic_DNA"/>
</dbReference>
<comment type="similarity">
    <text evidence="2 7">Belongs to the glucose-6-phosphate dehydrogenase family.</text>
</comment>
<feature type="binding site" evidence="7">
    <location>
        <position position="329"/>
    </location>
    <ligand>
        <name>substrate</name>
    </ligand>
</feature>
<feature type="binding site" evidence="7">
    <location>
        <position position="51"/>
    </location>
    <ligand>
        <name>NADP(+)</name>
        <dbReference type="ChEBI" id="CHEBI:58349"/>
    </ligand>
</feature>
<dbReference type="RefSeq" id="WP_010838180.1">
    <property type="nucleotide sequence ID" value="NZ_QRCM01000001.1"/>
</dbReference>
<reference evidence="11 12" key="1">
    <citation type="submission" date="2018-07" db="EMBL/GenBank/DDBJ databases">
        <title>Genome sequence of Rhodococcus rhodnii ATCC 35071 from Rhodnius prolixus.</title>
        <authorList>
            <person name="Patel V."/>
            <person name="Vogel K.J."/>
        </authorList>
    </citation>
    <scope>NUCLEOTIDE SEQUENCE [LARGE SCALE GENOMIC DNA]</scope>
    <source>
        <strain evidence="11 12">ATCC 35071</strain>
    </source>
</reference>
<dbReference type="GO" id="GO:0050661">
    <property type="term" value="F:NADP binding"/>
    <property type="evidence" value="ECO:0007669"/>
    <property type="project" value="UniProtKB-UniRule"/>
</dbReference>
<dbReference type="Pfam" id="PF00479">
    <property type="entry name" value="G6PD_N"/>
    <property type="match status" value="1"/>
</dbReference>
<protein>
    <recommendedName>
        <fullName evidence="7">Glucose-6-phosphate 1-dehydrogenase</fullName>
        <shortName evidence="7">G6PD</shortName>
        <ecNumber evidence="7">1.1.1.49</ecNumber>
    </recommendedName>
</protein>
<keyword evidence="5 7" id="KW-0560">Oxidoreductase</keyword>
<dbReference type="InterPro" id="IPR022675">
    <property type="entry name" value="G6P_DH_C"/>
</dbReference>
<dbReference type="Pfam" id="PF02781">
    <property type="entry name" value="G6PD_C"/>
    <property type="match status" value="1"/>
</dbReference>
<feature type="binding site" evidence="7">
    <location>
        <position position="238"/>
    </location>
    <ligand>
        <name>substrate</name>
    </ligand>
</feature>
<evidence type="ECO:0000256" key="1">
    <source>
        <dbReference type="ARBA" id="ARBA00004937"/>
    </source>
</evidence>
<evidence type="ECO:0000256" key="3">
    <source>
        <dbReference type="ARBA" id="ARBA00022526"/>
    </source>
</evidence>